<keyword evidence="2" id="KW-1185">Reference proteome</keyword>
<dbReference type="EMBL" id="JAJVCN010000001">
    <property type="protein sequence ID" value="MCE7002359.1"/>
    <property type="molecule type" value="Genomic_DNA"/>
</dbReference>
<proteinExistence type="predicted"/>
<reference evidence="1 2" key="1">
    <citation type="submission" date="2021-12" db="EMBL/GenBank/DDBJ databases">
        <title>Genome sequence of Kibdelosporangium philippinense ATCC 49844.</title>
        <authorList>
            <person name="Fedorov E.A."/>
            <person name="Omeragic M."/>
            <person name="Shalygina K.F."/>
            <person name="Maclea K.S."/>
        </authorList>
    </citation>
    <scope>NUCLEOTIDE SEQUENCE [LARGE SCALE GENOMIC DNA]</scope>
    <source>
        <strain evidence="1 2">ATCC 49844</strain>
    </source>
</reference>
<dbReference type="Proteomes" id="UP001521150">
    <property type="component" value="Unassembled WGS sequence"/>
</dbReference>
<evidence type="ECO:0000313" key="2">
    <source>
        <dbReference type="Proteomes" id="UP001521150"/>
    </source>
</evidence>
<sequence length="46" mass="4948">MIQDLTLSYSDGRPDVIGIDAVNDVLRTVGVRVSQAPRSTLTGTRC</sequence>
<gene>
    <name evidence="1" type="ORF">LWC34_05865</name>
</gene>
<name>A0ABS8Z337_9PSEU</name>
<protein>
    <submittedName>
        <fullName evidence="1">Uncharacterized protein</fullName>
    </submittedName>
</protein>
<dbReference type="RefSeq" id="WP_233723415.1">
    <property type="nucleotide sequence ID" value="NZ_JAJVCN010000001.1"/>
</dbReference>
<evidence type="ECO:0000313" key="1">
    <source>
        <dbReference type="EMBL" id="MCE7002359.1"/>
    </source>
</evidence>
<comment type="caution">
    <text evidence="1">The sequence shown here is derived from an EMBL/GenBank/DDBJ whole genome shotgun (WGS) entry which is preliminary data.</text>
</comment>
<accession>A0ABS8Z337</accession>
<organism evidence="1 2">
    <name type="scientific">Kibdelosporangium philippinense</name>
    <dbReference type="NCBI Taxonomy" id="211113"/>
    <lineage>
        <taxon>Bacteria</taxon>
        <taxon>Bacillati</taxon>
        <taxon>Actinomycetota</taxon>
        <taxon>Actinomycetes</taxon>
        <taxon>Pseudonocardiales</taxon>
        <taxon>Pseudonocardiaceae</taxon>
        <taxon>Kibdelosporangium</taxon>
    </lineage>
</organism>